<keyword evidence="3" id="KW-1185">Reference proteome</keyword>
<dbReference type="InterPro" id="IPR000210">
    <property type="entry name" value="BTB/POZ_dom"/>
</dbReference>
<evidence type="ECO:0000313" key="2">
    <source>
        <dbReference type="EMBL" id="KAF4960633.1"/>
    </source>
</evidence>
<feature type="domain" description="BTB" evidence="1">
    <location>
        <begin position="9"/>
        <end position="118"/>
    </location>
</feature>
<protein>
    <recommendedName>
        <fullName evidence="1">BTB domain-containing protein</fullName>
    </recommendedName>
</protein>
<reference evidence="2" key="1">
    <citation type="journal article" date="2020" name="BMC Genomics">
        <title>Correction to: Identification and distribution of gene clusters required for synthesis of sphingolipid metabolism inhibitors in diverse species of the filamentous fungus Fusarium.</title>
        <authorList>
            <person name="Kim H.S."/>
            <person name="Lohmar J.M."/>
            <person name="Busman M."/>
            <person name="Brown D.W."/>
            <person name="Naumann T.A."/>
            <person name="Divon H.H."/>
            <person name="Lysoe E."/>
            <person name="Uhlig S."/>
            <person name="Proctor R.H."/>
        </authorList>
    </citation>
    <scope>NUCLEOTIDE SEQUENCE</scope>
    <source>
        <strain evidence="2">NRRL 45417</strain>
    </source>
</reference>
<reference evidence="2" key="2">
    <citation type="submission" date="2020-05" db="EMBL/GenBank/DDBJ databases">
        <authorList>
            <person name="Kim H.-S."/>
            <person name="Proctor R.H."/>
            <person name="Brown D.W."/>
        </authorList>
    </citation>
    <scope>NUCLEOTIDE SEQUENCE</scope>
    <source>
        <strain evidence="2">NRRL 45417</strain>
    </source>
</reference>
<sequence>MLEEIDPDCNVIFIFEEGMKKLQVHSFLLKRTSPIFAVILEGTFKEGQMLQEAALENIWKPRQASRSVEDTGGVYKAQPCQILLPSVHMSMEDLEKIFDEKLQPILDLLHAINKKLDDIANHVAAPKTPPKEICIRSQD</sequence>
<proteinExistence type="predicted"/>
<accession>A0A8H4X3L0</accession>
<comment type="caution">
    <text evidence="2">The sequence shown here is derived from an EMBL/GenBank/DDBJ whole genome shotgun (WGS) entry which is preliminary data.</text>
</comment>
<evidence type="ECO:0000313" key="3">
    <source>
        <dbReference type="Proteomes" id="UP000604273"/>
    </source>
</evidence>
<dbReference type="OrthoDB" id="4973636at2759"/>
<dbReference type="PROSITE" id="PS50097">
    <property type="entry name" value="BTB"/>
    <property type="match status" value="1"/>
</dbReference>
<dbReference type="Proteomes" id="UP000604273">
    <property type="component" value="Unassembled WGS sequence"/>
</dbReference>
<dbReference type="EMBL" id="JABFAI010000016">
    <property type="protein sequence ID" value="KAF4960633.1"/>
    <property type="molecule type" value="Genomic_DNA"/>
</dbReference>
<gene>
    <name evidence="2" type="ORF">FGADI_802</name>
</gene>
<dbReference type="AlphaFoldDB" id="A0A8H4X3L0"/>
<name>A0A8H4X3L0_9HYPO</name>
<organism evidence="2 3">
    <name type="scientific">Fusarium gaditjirri</name>
    <dbReference type="NCBI Taxonomy" id="282569"/>
    <lineage>
        <taxon>Eukaryota</taxon>
        <taxon>Fungi</taxon>
        <taxon>Dikarya</taxon>
        <taxon>Ascomycota</taxon>
        <taxon>Pezizomycotina</taxon>
        <taxon>Sordariomycetes</taxon>
        <taxon>Hypocreomycetidae</taxon>
        <taxon>Hypocreales</taxon>
        <taxon>Nectriaceae</taxon>
        <taxon>Fusarium</taxon>
        <taxon>Fusarium nisikadoi species complex</taxon>
    </lineage>
</organism>
<evidence type="ECO:0000259" key="1">
    <source>
        <dbReference type="PROSITE" id="PS50097"/>
    </source>
</evidence>